<sequence length="340" mass="36860">MVRVRQTAGTASGKVSPVDLDEVADELYAVPPEEFIALRKARQNEARADGDKALAKEIGALPKPSAAAWAANLLVREQRAEIEGLVELGSLLREAQENLAGDQLRALDVQRRQLLTALTRQARALANDQGHPVSTSVATQIEETLRAAMSDPEAGRALLTGRLTSPMSYSGMGTTVARPDLRLVHPPRSGRPERPGKPATAGAREKQGSPEEKQAGESAAERRAREQEERRRAAEEKRQRELARAREAAEAAVAAAEEAESAAEEQRREVGTLEERRTQLRERVDDLAEQLAGAERDAGDAAATLKRAQRRLTAAQHEAEEAAEARDRAVAHAASLAERD</sequence>
<gene>
    <name evidence="2" type="ORF">SAMN05216574_104212</name>
</gene>
<feature type="compositionally biased region" description="Basic and acidic residues" evidence="1">
    <location>
        <begin position="317"/>
        <end position="330"/>
    </location>
</feature>
<name>A0A1I2BMR3_9ACTN</name>
<feature type="compositionally biased region" description="Basic and acidic residues" evidence="1">
    <location>
        <begin position="264"/>
        <end position="277"/>
    </location>
</feature>
<feature type="compositionally biased region" description="Polar residues" evidence="1">
    <location>
        <begin position="162"/>
        <end position="173"/>
    </location>
</feature>
<dbReference type="STRING" id="1798228.SAMN05216574_104212"/>
<dbReference type="Proteomes" id="UP000198589">
    <property type="component" value="Unassembled WGS sequence"/>
</dbReference>
<proteinExistence type="predicted"/>
<feature type="compositionally biased region" description="Basic and acidic residues" evidence="1">
    <location>
        <begin position="203"/>
        <end position="249"/>
    </location>
</feature>
<feature type="region of interest" description="Disordered" evidence="1">
    <location>
        <begin position="292"/>
        <end position="340"/>
    </location>
</feature>
<evidence type="ECO:0000313" key="3">
    <source>
        <dbReference type="Proteomes" id="UP000198589"/>
    </source>
</evidence>
<accession>A0A1I2BMR3</accession>
<organism evidence="2 3">
    <name type="scientific">Blastococcus tunisiensis</name>
    <dbReference type="NCBI Taxonomy" id="1798228"/>
    <lineage>
        <taxon>Bacteria</taxon>
        <taxon>Bacillati</taxon>
        <taxon>Actinomycetota</taxon>
        <taxon>Actinomycetes</taxon>
        <taxon>Geodermatophilales</taxon>
        <taxon>Geodermatophilaceae</taxon>
        <taxon>Blastococcus</taxon>
    </lineage>
</organism>
<keyword evidence="3" id="KW-1185">Reference proteome</keyword>
<dbReference type="AlphaFoldDB" id="A0A1I2BMR3"/>
<evidence type="ECO:0000256" key="1">
    <source>
        <dbReference type="SAM" id="MobiDB-lite"/>
    </source>
</evidence>
<dbReference type="EMBL" id="FOND01000004">
    <property type="protein sequence ID" value="SFE57446.1"/>
    <property type="molecule type" value="Genomic_DNA"/>
</dbReference>
<dbReference type="SUPFAM" id="SSF57997">
    <property type="entry name" value="Tropomyosin"/>
    <property type="match status" value="1"/>
</dbReference>
<feature type="region of interest" description="Disordered" evidence="1">
    <location>
        <begin position="161"/>
        <end position="277"/>
    </location>
</feature>
<protein>
    <submittedName>
        <fullName evidence="2">Uncharacterized protein</fullName>
    </submittedName>
</protein>
<evidence type="ECO:0000313" key="2">
    <source>
        <dbReference type="EMBL" id="SFE57446.1"/>
    </source>
</evidence>
<reference evidence="3" key="1">
    <citation type="submission" date="2016-10" db="EMBL/GenBank/DDBJ databases">
        <authorList>
            <person name="Varghese N."/>
            <person name="Submissions S."/>
        </authorList>
    </citation>
    <scope>NUCLEOTIDE SEQUENCE [LARGE SCALE GENOMIC DNA]</scope>
    <source>
        <strain evidence="3">DSM 46838</strain>
    </source>
</reference>